<reference evidence="3" key="3">
    <citation type="submission" date="2018-08" db="UniProtKB">
        <authorList>
            <consortium name="EnsemblPlants"/>
        </authorList>
    </citation>
    <scope>IDENTIFICATION</scope>
    <source>
        <strain evidence="3">cv. Bd21</strain>
    </source>
</reference>
<name>A0A0Q3JPC5_BRADI</name>
<dbReference type="Proteomes" id="UP000008810">
    <property type="component" value="Chromosome 3"/>
</dbReference>
<dbReference type="KEGG" id="bdi:100838807"/>
<dbReference type="ExpressionAtlas" id="A0A0Q3JPC5">
    <property type="expression patterns" value="baseline"/>
</dbReference>
<dbReference type="OrthoDB" id="638090at2759"/>
<dbReference type="AlphaFoldDB" id="A0A0Q3JPC5"/>
<feature type="compositionally biased region" description="Basic and acidic residues" evidence="1">
    <location>
        <begin position="48"/>
        <end position="62"/>
    </location>
</feature>
<dbReference type="GeneID" id="100838807"/>
<dbReference type="EMBL" id="CM000882">
    <property type="protein sequence ID" value="KQK00353.1"/>
    <property type="molecule type" value="Genomic_DNA"/>
</dbReference>
<organism evidence="2">
    <name type="scientific">Brachypodium distachyon</name>
    <name type="common">Purple false brome</name>
    <name type="synonym">Trachynia distachya</name>
    <dbReference type="NCBI Taxonomy" id="15368"/>
    <lineage>
        <taxon>Eukaryota</taxon>
        <taxon>Viridiplantae</taxon>
        <taxon>Streptophyta</taxon>
        <taxon>Embryophyta</taxon>
        <taxon>Tracheophyta</taxon>
        <taxon>Spermatophyta</taxon>
        <taxon>Magnoliopsida</taxon>
        <taxon>Liliopsida</taxon>
        <taxon>Poales</taxon>
        <taxon>Poaceae</taxon>
        <taxon>BOP clade</taxon>
        <taxon>Pooideae</taxon>
        <taxon>Stipodae</taxon>
        <taxon>Brachypodieae</taxon>
        <taxon>Brachypodium</taxon>
    </lineage>
</organism>
<feature type="region of interest" description="Disordered" evidence="1">
    <location>
        <begin position="1"/>
        <end position="82"/>
    </location>
</feature>
<reference evidence="2" key="2">
    <citation type="submission" date="2017-06" db="EMBL/GenBank/DDBJ databases">
        <title>WGS assembly of Brachypodium distachyon.</title>
        <authorList>
            <consortium name="The International Brachypodium Initiative"/>
            <person name="Lucas S."/>
            <person name="Harmon-Smith M."/>
            <person name="Lail K."/>
            <person name="Tice H."/>
            <person name="Grimwood J."/>
            <person name="Bruce D."/>
            <person name="Barry K."/>
            <person name="Shu S."/>
            <person name="Lindquist E."/>
            <person name="Wang M."/>
            <person name="Pitluck S."/>
            <person name="Vogel J.P."/>
            <person name="Garvin D.F."/>
            <person name="Mockler T.C."/>
            <person name="Schmutz J."/>
            <person name="Rokhsar D."/>
            <person name="Bevan M.W."/>
        </authorList>
    </citation>
    <scope>NUCLEOTIDE SEQUENCE</scope>
    <source>
        <strain evidence="2">Bd21</strain>
    </source>
</reference>
<feature type="compositionally biased region" description="Pro residues" evidence="1">
    <location>
        <begin position="14"/>
        <end position="38"/>
    </location>
</feature>
<accession>A0A0Q3JPC5</accession>
<protein>
    <submittedName>
        <fullName evidence="2 3">Uncharacterized protein</fullName>
    </submittedName>
</protein>
<evidence type="ECO:0000313" key="3">
    <source>
        <dbReference type="EnsemblPlants" id="KQK00353"/>
    </source>
</evidence>
<proteinExistence type="predicted"/>
<dbReference type="RefSeq" id="XP_024318311.1">
    <property type="nucleotide sequence ID" value="XM_024462543.1"/>
</dbReference>
<evidence type="ECO:0000313" key="2">
    <source>
        <dbReference type="EMBL" id="KQK00353.1"/>
    </source>
</evidence>
<keyword evidence="4" id="KW-1185">Reference proteome</keyword>
<evidence type="ECO:0000313" key="4">
    <source>
        <dbReference type="Proteomes" id="UP000008810"/>
    </source>
</evidence>
<sequence>MDRPQRKNPSSGPLKPPRPPRGTAFQPPPASRPRPDPSSPDGRPIKKVRFESKAGSHREYARQDSNTSRAEKTKAQDAGSDAKTTEFKFFKKLWEQSGCRSRSFRQPHQNIVPDIYKQKEGNRIESHNVTSHKKFPVHKVTLCSVEAPATPANNKISDEQVKVQASHSEYDNHDTPQLKPCDSLPTVQVFTPMIKTPFELAGISRNTDIEHGSGRMFSDKRRILLKLAAKTVSMESCELFQRRSEFFADILQRLGADNIIRKQQKDPMRKRNMVCRNTPAHQDLPSFLDWRNGLPCGDNEAHDCMPVRSAHTIDLASFDMKRQTVHNQVSNWLLEDVQPHSRVKPISANELGCIIRTGSYDHHGWDPMLSETFAESIPDRMFLPCQTVEQSLVPHEVSNTFWQPELCSSLERCTSRSVRLEGGDSVEAGLFDNSDAGLLSRFGQLHAKCTSSSFLGPKDGILDHNSFSDTYNFHVSDRNNILLDTNRSCLNSICSTSDYPSELRPKSFSDSAVRMSCFAETEEKYSSEAELFDF</sequence>
<reference evidence="2 3" key="1">
    <citation type="journal article" date="2010" name="Nature">
        <title>Genome sequencing and analysis of the model grass Brachypodium distachyon.</title>
        <authorList>
            <consortium name="International Brachypodium Initiative"/>
        </authorList>
    </citation>
    <scope>NUCLEOTIDE SEQUENCE [LARGE SCALE GENOMIC DNA]</scope>
    <source>
        <strain evidence="2 3">Bd21</strain>
    </source>
</reference>
<dbReference type="EnsemblPlants" id="KQK00353">
    <property type="protein sequence ID" value="KQK00353"/>
    <property type="gene ID" value="BRADI_3g48815v3"/>
</dbReference>
<evidence type="ECO:0000256" key="1">
    <source>
        <dbReference type="SAM" id="MobiDB-lite"/>
    </source>
</evidence>
<gene>
    <name evidence="3" type="primary">LOC100838807</name>
    <name evidence="2" type="ORF">BRADI_3g48815v3</name>
</gene>
<dbReference type="Gramene" id="KQK00353">
    <property type="protein sequence ID" value="KQK00353"/>
    <property type="gene ID" value="BRADI_3g48815v3"/>
</dbReference>